<accession>A0A7Y0Q1U4</accession>
<dbReference type="InterPro" id="IPR019949">
    <property type="entry name" value="CmoO-like"/>
</dbReference>
<dbReference type="PANTHER" id="PTHR30137">
    <property type="entry name" value="LUCIFERASE-LIKE MONOOXYGENASE"/>
    <property type="match status" value="1"/>
</dbReference>
<dbReference type="EMBL" id="JABBVZ010000023">
    <property type="protein sequence ID" value="NMP22473.1"/>
    <property type="molecule type" value="Genomic_DNA"/>
</dbReference>
<dbReference type="InterPro" id="IPR050766">
    <property type="entry name" value="Bact_Lucif_Oxidored"/>
</dbReference>
<proteinExistence type="predicted"/>
<dbReference type="PANTHER" id="PTHR30137:SF6">
    <property type="entry name" value="LUCIFERASE-LIKE MONOOXYGENASE"/>
    <property type="match status" value="1"/>
</dbReference>
<dbReference type="Proteomes" id="UP000533476">
    <property type="component" value="Unassembled WGS sequence"/>
</dbReference>
<dbReference type="GO" id="GO:0016705">
    <property type="term" value="F:oxidoreductase activity, acting on paired donors, with incorporation or reduction of molecular oxygen"/>
    <property type="evidence" value="ECO:0007669"/>
    <property type="project" value="InterPro"/>
</dbReference>
<dbReference type="Gene3D" id="3.20.20.30">
    <property type="entry name" value="Luciferase-like domain"/>
    <property type="match status" value="1"/>
</dbReference>
<evidence type="ECO:0000256" key="1">
    <source>
        <dbReference type="ARBA" id="ARBA00007789"/>
    </source>
</evidence>
<dbReference type="NCBIfam" id="TIGR03558">
    <property type="entry name" value="oxido_grp_1"/>
    <property type="match status" value="1"/>
</dbReference>
<comment type="caution">
    <text evidence="3">The sequence shown here is derived from an EMBL/GenBank/DDBJ whole genome shotgun (WGS) entry which is preliminary data.</text>
</comment>
<dbReference type="GO" id="GO:0005829">
    <property type="term" value="C:cytosol"/>
    <property type="evidence" value="ECO:0007669"/>
    <property type="project" value="TreeGrafter"/>
</dbReference>
<evidence type="ECO:0000259" key="2">
    <source>
        <dbReference type="Pfam" id="PF00296"/>
    </source>
</evidence>
<dbReference type="InterPro" id="IPR011251">
    <property type="entry name" value="Luciferase-like_dom"/>
</dbReference>
<comment type="similarity">
    <text evidence="1">To bacterial alkanal monooxygenase alpha and beta chains.</text>
</comment>
<dbReference type="FunFam" id="3.20.20.30:FF:000002">
    <property type="entry name" value="LLM class flavin-dependent oxidoreductase"/>
    <property type="match status" value="1"/>
</dbReference>
<dbReference type="RefSeq" id="WP_169098814.1">
    <property type="nucleotide sequence ID" value="NZ_JABBVZ010000023.1"/>
</dbReference>
<reference evidence="3 4" key="1">
    <citation type="submission" date="2020-04" db="EMBL/GenBank/DDBJ databases">
        <authorList>
            <person name="Zhang R."/>
            <person name="Schippers A."/>
        </authorList>
    </citation>
    <scope>NUCLEOTIDE SEQUENCE [LARGE SCALE GENOMIC DNA]</scope>
    <source>
        <strain evidence="3 4">DSM 109850</strain>
    </source>
</reference>
<feature type="domain" description="Luciferase-like" evidence="2">
    <location>
        <begin position="28"/>
        <end position="252"/>
    </location>
</feature>
<name>A0A7Y0Q1U4_9FIRM</name>
<evidence type="ECO:0000313" key="4">
    <source>
        <dbReference type="Proteomes" id="UP000533476"/>
    </source>
</evidence>
<dbReference type="InterPro" id="IPR036661">
    <property type="entry name" value="Luciferase-like_sf"/>
</dbReference>
<organism evidence="3 4">
    <name type="scientific">Sulfobacillus harzensis</name>
    <dbReference type="NCBI Taxonomy" id="2729629"/>
    <lineage>
        <taxon>Bacteria</taxon>
        <taxon>Bacillati</taxon>
        <taxon>Bacillota</taxon>
        <taxon>Clostridia</taxon>
        <taxon>Eubacteriales</taxon>
        <taxon>Clostridiales Family XVII. Incertae Sedis</taxon>
        <taxon>Sulfobacillus</taxon>
    </lineage>
</organism>
<dbReference type="AlphaFoldDB" id="A0A7Y0Q1U4"/>
<gene>
    <name evidence="3" type="ORF">HIJ39_08920</name>
</gene>
<protein>
    <submittedName>
        <fullName evidence="3">LLM class flavin-dependent oxidoreductase</fullName>
    </submittedName>
</protein>
<dbReference type="SUPFAM" id="SSF51679">
    <property type="entry name" value="Bacterial luciferase-like"/>
    <property type="match status" value="1"/>
</dbReference>
<sequence>MTNSAKNLQDISLSVLDLSPVMVGGTVADALHRSLDLAQHVEQWDFKRYWLAEHHNMAGIASSATAVVIGYIAGGTSTIRVGSGGIMLPNHAPLVIAEQFGTLAALYPNRIDLGIGRAPGTDPLTVRALHRDPRAHARDFPDLLEELRGYFSSQASTRAVRSIPAEGMNVPIWLLGSSDYSAQLAGYLGLPFAHAGQFAAENTQMALDAYRSSFRPSAVLQEPYVMLGVSVVAADTTEKARYLSTTQQQKLLQLIRGRLKTAQMAPPVANMEPLWDDQEKAMVEGRLRASIIGDAPTVRAGLQSLLDATQADELIITSEIYHHADRLRSYEIVGSVWKS</sequence>
<dbReference type="Pfam" id="PF00296">
    <property type="entry name" value="Bac_luciferase"/>
    <property type="match status" value="1"/>
</dbReference>
<keyword evidence="4" id="KW-1185">Reference proteome</keyword>
<evidence type="ECO:0000313" key="3">
    <source>
        <dbReference type="EMBL" id="NMP22473.1"/>
    </source>
</evidence>
<dbReference type="CDD" id="cd00347">
    <property type="entry name" value="Flavin_utilizing_monoxygenases"/>
    <property type="match status" value="1"/>
</dbReference>